<dbReference type="GO" id="GO:0008137">
    <property type="term" value="F:NADH dehydrogenase (ubiquinone) activity"/>
    <property type="evidence" value="ECO:0007669"/>
    <property type="project" value="InterPro"/>
</dbReference>
<keyword evidence="2 5" id="KW-0812">Transmembrane</keyword>
<dbReference type="GO" id="GO:0048038">
    <property type="term" value="F:quinone binding"/>
    <property type="evidence" value="ECO:0007669"/>
    <property type="project" value="UniProtKB-KW"/>
</dbReference>
<organism evidence="8 9">
    <name type="scientific">Sorangium cellulosum</name>
    <name type="common">Polyangium cellulosum</name>
    <dbReference type="NCBI Taxonomy" id="56"/>
    <lineage>
        <taxon>Bacteria</taxon>
        <taxon>Pseudomonadati</taxon>
        <taxon>Myxococcota</taxon>
        <taxon>Polyangia</taxon>
        <taxon>Polyangiales</taxon>
        <taxon>Polyangiaceae</taxon>
        <taxon>Sorangium</taxon>
    </lineage>
</organism>
<keyword evidence="5" id="KW-0874">Quinone</keyword>
<dbReference type="Proteomes" id="UP000075260">
    <property type="component" value="Unassembled WGS sequence"/>
</dbReference>
<dbReference type="HAMAP" id="MF_00445">
    <property type="entry name" value="NDH1_NuoN_1"/>
    <property type="match status" value="1"/>
</dbReference>
<keyword evidence="5" id="KW-0830">Ubiquinone</keyword>
<comment type="similarity">
    <text evidence="5">Belongs to the complex I subunit 2 family.</text>
</comment>
<feature type="transmembrane region" description="Helical" evidence="5">
    <location>
        <begin position="293"/>
        <end position="312"/>
    </location>
</feature>
<evidence type="ECO:0000259" key="7">
    <source>
        <dbReference type="Pfam" id="PF00361"/>
    </source>
</evidence>
<gene>
    <name evidence="5" type="primary">nuoN</name>
    <name evidence="8" type="ORF">BE15_24300</name>
</gene>
<dbReference type="PRINTS" id="PR01434">
    <property type="entry name" value="NADHDHGNASE5"/>
</dbReference>
<evidence type="ECO:0000256" key="4">
    <source>
        <dbReference type="ARBA" id="ARBA00023136"/>
    </source>
</evidence>
<feature type="transmembrane region" description="Helical" evidence="5">
    <location>
        <begin position="6"/>
        <end position="25"/>
    </location>
</feature>
<dbReference type="EMBL" id="JEMA01001023">
    <property type="protein sequence ID" value="KYF63235.1"/>
    <property type="molecule type" value="Genomic_DNA"/>
</dbReference>
<evidence type="ECO:0000256" key="1">
    <source>
        <dbReference type="ARBA" id="ARBA00004127"/>
    </source>
</evidence>
<keyword evidence="5" id="KW-0520">NAD</keyword>
<dbReference type="InterPro" id="IPR010096">
    <property type="entry name" value="NADH-Q_OxRdtase_suN/2"/>
</dbReference>
<sequence>MSYGIFLAVSPLLVIALGGALLMLAEAFSNRREESPERLSGPSSDIALGTAITLLAGAVFSGAVGFVGPETLDGVDALAPYLIIDRFTLFFSFVLCLGGALASLLAGGYLPEHRLDRGEFYPLLTFSTVGAIILAGAGDLLTLFLGLETMSLGAYALTGFRRTSPRSSEAAIKYFLLGSFAAALLLYGGALIYGATGHTDLAGIRDTIATATGDKTPNPGLLLIGAALMLVGLAFKVSAVPFHMWTPDAYEGAPTPATTFMAVAVKGAAFATLLRVLLGAFGGPELSSWAAGWPPAVAVMALLTMTVANLIAGRQESVKRMLAYSSIAHAGYLLVGVAAAVRSSEDAQASVMFYLLVYTVSTVGAFGTLILCGSRGAEAVSYEDLAGIGKRHPMAALAFSLFLLSLAGVPPTAGFFGKLYIVKAAMGAELYTLSVALLLNSVLSAYYYLRVLVYMYMREPAPGAPIARPMRSGYVNAALVLSAVLVMVLGIWPTTSLGIAVRSVLASH</sequence>
<feature type="transmembrane region" description="Helical" evidence="5">
    <location>
        <begin position="87"/>
        <end position="108"/>
    </location>
</feature>
<accession>A0A150Q5F9</accession>
<dbReference type="RefSeq" id="WP_061612268.1">
    <property type="nucleotide sequence ID" value="NZ_JEMA01001023.1"/>
</dbReference>
<comment type="function">
    <text evidence="5">NDH-1 shuttles electrons from NADH, via FMN and iron-sulfur (Fe-S) centers, to quinones in the respiratory chain. The immediate electron acceptor for the enzyme in this species is believed to be ubiquinone. Couples the redox reaction to proton translocation (for every two electrons transferred, four hydrogen ions are translocated across the cytoplasmic membrane), and thus conserves the redox energy in a proton gradient.</text>
</comment>
<feature type="transmembrane region" description="Helical" evidence="5">
    <location>
        <begin position="474"/>
        <end position="492"/>
    </location>
</feature>
<keyword evidence="5" id="KW-1003">Cell membrane</keyword>
<evidence type="ECO:0000256" key="3">
    <source>
        <dbReference type="ARBA" id="ARBA00022989"/>
    </source>
</evidence>
<proteinExistence type="inferred from homology"/>
<comment type="catalytic activity">
    <reaction evidence="5">
        <text>a quinone + NADH + 5 H(+)(in) = a quinol + NAD(+) + 4 H(+)(out)</text>
        <dbReference type="Rhea" id="RHEA:57888"/>
        <dbReference type="ChEBI" id="CHEBI:15378"/>
        <dbReference type="ChEBI" id="CHEBI:24646"/>
        <dbReference type="ChEBI" id="CHEBI:57540"/>
        <dbReference type="ChEBI" id="CHEBI:57945"/>
        <dbReference type="ChEBI" id="CHEBI:132124"/>
    </reaction>
</comment>
<feature type="transmembrane region" description="Helical" evidence="5">
    <location>
        <begin position="172"/>
        <end position="193"/>
    </location>
</feature>
<dbReference type="InterPro" id="IPR001750">
    <property type="entry name" value="ND/Mrp_TM"/>
</dbReference>
<keyword evidence="5" id="KW-1278">Translocase</keyword>
<feature type="transmembrane region" description="Helical" evidence="5">
    <location>
        <begin position="46"/>
        <end position="67"/>
    </location>
</feature>
<dbReference type="PANTHER" id="PTHR22773">
    <property type="entry name" value="NADH DEHYDROGENASE"/>
    <property type="match status" value="1"/>
</dbReference>
<keyword evidence="5" id="KW-0813">Transport</keyword>
<dbReference type="GO" id="GO:0005886">
    <property type="term" value="C:plasma membrane"/>
    <property type="evidence" value="ECO:0007669"/>
    <property type="project" value="UniProtKB-SubCell"/>
</dbReference>
<evidence type="ECO:0000313" key="9">
    <source>
        <dbReference type="Proteomes" id="UP000075260"/>
    </source>
</evidence>
<dbReference type="Pfam" id="PF00361">
    <property type="entry name" value="Proton_antipo_M"/>
    <property type="match status" value="1"/>
</dbReference>
<evidence type="ECO:0000256" key="5">
    <source>
        <dbReference type="HAMAP-Rule" id="MF_00445"/>
    </source>
</evidence>
<feature type="transmembrane region" description="Helical" evidence="5">
    <location>
        <begin position="353"/>
        <end position="373"/>
    </location>
</feature>
<feature type="transmembrane region" description="Helical" evidence="5">
    <location>
        <begin position="221"/>
        <end position="245"/>
    </location>
</feature>
<feature type="transmembrane region" description="Helical" evidence="5">
    <location>
        <begin position="257"/>
        <end position="281"/>
    </location>
</feature>
<dbReference type="GO" id="GO:0042773">
    <property type="term" value="P:ATP synthesis coupled electron transport"/>
    <property type="evidence" value="ECO:0007669"/>
    <property type="project" value="InterPro"/>
</dbReference>
<evidence type="ECO:0000313" key="8">
    <source>
        <dbReference type="EMBL" id="KYF63235.1"/>
    </source>
</evidence>
<feature type="domain" description="NADH:quinone oxidoreductase/Mrp antiporter transmembrane" evidence="7">
    <location>
        <begin position="137"/>
        <end position="444"/>
    </location>
</feature>
<keyword evidence="4 5" id="KW-0472">Membrane</keyword>
<feature type="transmembrane region" description="Helical" evidence="5">
    <location>
        <begin position="321"/>
        <end position="341"/>
    </location>
</feature>
<dbReference type="GO" id="GO:0050136">
    <property type="term" value="F:NADH dehydrogenase (quinone) (non-electrogenic) activity"/>
    <property type="evidence" value="ECO:0007669"/>
    <property type="project" value="UniProtKB-UniRule"/>
</dbReference>
<feature type="transmembrane region" description="Helical" evidence="5">
    <location>
        <begin position="394"/>
        <end position="416"/>
    </location>
</feature>
<name>A0A150Q5F9_SORCE</name>
<dbReference type="GO" id="GO:0012505">
    <property type="term" value="C:endomembrane system"/>
    <property type="evidence" value="ECO:0007669"/>
    <property type="project" value="UniProtKB-SubCell"/>
</dbReference>
<comment type="caution">
    <text evidence="8">The sequence shown here is derived from an EMBL/GenBank/DDBJ whole genome shotgun (WGS) entry which is preliminary data.</text>
</comment>
<evidence type="ECO:0000256" key="6">
    <source>
        <dbReference type="RuleBase" id="RU000320"/>
    </source>
</evidence>
<dbReference type="AlphaFoldDB" id="A0A150Q5F9"/>
<comment type="subunit">
    <text evidence="5">NDH-1 is composed of 14 different subunits. Subunits NuoA, H, J, K, L, M, N constitute the membrane sector of the complex.</text>
</comment>
<keyword evidence="3 5" id="KW-1133">Transmembrane helix</keyword>
<reference evidence="8 9" key="1">
    <citation type="submission" date="2014-02" db="EMBL/GenBank/DDBJ databases">
        <title>The small core and large imbalanced accessory genome model reveals a collaborative survival strategy of Sorangium cellulosum strains in nature.</title>
        <authorList>
            <person name="Han K."/>
            <person name="Peng R."/>
            <person name="Blom J."/>
            <person name="Li Y.-Z."/>
        </authorList>
    </citation>
    <scope>NUCLEOTIDE SEQUENCE [LARGE SCALE GENOMIC DNA]</scope>
    <source>
        <strain evidence="8 9">So0008-312</strain>
    </source>
</reference>
<evidence type="ECO:0000256" key="2">
    <source>
        <dbReference type="ARBA" id="ARBA00022692"/>
    </source>
</evidence>
<dbReference type="NCBIfam" id="TIGR01770">
    <property type="entry name" value="NDH_I_N"/>
    <property type="match status" value="1"/>
</dbReference>
<dbReference type="OrthoDB" id="9805769at2"/>
<feature type="transmembrane region" description="Helical" evidence="5">
    <location>
        <begin position="428"/>
        <end position="449"/>
    </location>
</feature>
<comment type="subcellular location">
    <subcellularLocation>
        <location evidence="5">Cell membrane</location>
        <topology evidence="5">Multi-pass membrane protein</topology>
    </subcellularLocation>
    <subcellularLocation>
        <location evidence="1">Endomembrane system</location>
        <topology evidence="1">Multi-pass membrane protein</topology>
    </subcellularLocation>
    <subcellularLocation>
        <location evidence="6">Membrane</location>
        <topology evidence="6">Multi-pass membrane protein</topology>
    </subcellularLocation>
</comment>
<dbReference type="EC" id="7.1.1.-" evidence="5"/>
<protein>
    <recommendedName>
        <fullName evidence="5">NADH-quinone oxidoreductase subunit N</fullName>
        <ecNumber evidence="5">7.1.1.-</ecNumber>
    </recommendedName>
    <alternativeName>
        <fullName evidence="5">NADH dehydrogenase I subunit N</fullName>
    </alternativeName>
    <alternativeName>
        <fullName evidence="5">NDH-1 subunit N</fullName>
    </alternativeName>
</protein>